<feature type="compositionally biased region" description="Basic residues" evidence="1">
    <location>
        <begin position="380"/>
        <end position="393"/>
    </location>
</feature>
<dbReference type="Proteomes" id="UP001178461">
    <property type="component" value="Chromosome 16"/>
</dbReference>
<feature type="compositionally biased region" description="Pro residues" evidence="1">
    <location>
        <begin position="475"/>
        <end position="485"/>
    </location>
</feature>
<feature type="compositionally biased region" description="Basic residues" evidence="1">
    <location>
        <begin position="600"/>
        <end position="618"/>
    </location>
</feature>
<evidence type="ECO:0008006" key="4">
    <source>
        <dbReference type="Google" id="ProtNLM"/>
    </source>
</evidence>
<evidence type="ECO:0000256" key="1">
    <source>
        <dbReference type="SAM" id="MobiDB-lite"/>
    </source>
</evidence>
<evidence type="ECO:0000313" key="3">
    <source>
        <dbReference type="Proteomes" id="UP001178461"/>
    </source>
</evidence>
<feature type="region of interest" description="Disordered" evidence="1">
    <location>
        <begin position="336"/>
        <end position="505"/>
    </location>
</feature>
<dbReference type="InterPro" id="IPR031532">
    <property type="entry name" value="DUF4702"/>
</dbReference>
<organism evidence="2 3">
    <name type="scientific">Podarcis lilfordi</name>
    <name type="common">Lilford's wall lizard</name>
    <dbReference type="NCBI Taxonomy" id="74358"/>
    <lineage>
        <taxon>Eukaryota</taxon>
        <taxon>Metazoa</taxon>
        <taxon>Chordata</taxon>
        <taxon>Craniata</taxon>
        <taxon>Vertebrata</taxon>
        <taxon>Euteleostomi</taxon>
        <taxon>Lepidosauria</taxon>
        <taxon>Squamata</taxon>
        <taxon>Bifurcata</taxon>
        <taxon>Unidentata</taxon>
        <taxon>Episquamata</taxon>
        <taxon>Laterata</taxon>
        <taxon>Lacertibaenia</taxon>
        <taxon>Lacertidae</taxon>
        <taxon>Podarcis</taxon>
    </lineage>
</organism>
<protein>
    <recommendedName>
        <fullName evidence="4">Coiled-coil domain-containing protein 116</fullName>
    </recommendedName>
</protein>
<feature type="region of interest" description="Disordered" evidence="1">
    <location>
        <begin position="13"/>
        <end position="34"/>
    </location>
</feature>
<dbReference type="AlphaFoldDB" id="A0AA35LJK0"/>
<dbReference type="Pfam" id="PF15774">
    <property type="entry name" value="DUF4702"/>
    <property type="match status" value="2"/>
</dbReference>
<feature type="compositionally biased region" description="Acidic residues" evidence="1">
    <location>
        <begin position="338"/>
        <end position="348"/>
    </location>
</feature>
<dbReference type="PANTHER" id="PTHR36861">
    <property type="entry name" value="COILED-COIL DOMAIN-CONTAINING PROTEIN 116"/>
    <property type="match status" value="1"/>
</dbReference>
<feature type="compositionally biased region" description="Basic and acidic residues" evidence="1">
    <location>
        <begin position="366"/>
        <end position="379"/>
    </location>
</feature>
<dbReference type="PANTHER" id="PTHR36861:SF1">
    <property type="entry name" value="COILED-COIL DOMAIN-CONTAINING PROTEIN 116"/>
    <property type="match status" value="1"/>
</dbReference>
<dbReference type="EMBL" id="OX395143">
    <property type="protein sequence ID" value="CAI5797374.1"/>
    <property type="molecule type" value="Genomic_DNA"/>
</dbReference>
<feature type="region of interest" description="Disordered" evidence="1">
    <location>
        <begin position="705"/>
        <end position="792"/>
    </location>
</feature>
<evidence type="ECO:0000313" key="2">
    <source>
        <dbReference type="EMBL" id="CAI5797374.1"/>
    </source>
</evidence>
<proteinExistence type="predicted"/>
<feature type="region of interest" description="Disordered" evidence="1">
    <location>
        <begin position="596"/>
        <end position="618"/>
    </location>
</feature>
<reference evidence="2" key="1">
    <citation type="submission" date="2022-12" db="EMBL/GenBank/DDBJ databases">
        <authorList>
            <person name="Alioto T."/>
            <person name="Alioto T."/>
            <person name="Gomez Garrido J."/>
        </authorList>
    </citation>
    <scope>NUCLEOTIDE SEQUENCE</scope>
</reference>
<gene>
    <name evidence="2" type="ORF">PODLI_1B035877</name>
</gene>
<accession>A0AA35LJK0</accession>
<name>A0AA35LJK0_9SAUR</name>
<sequence>MVSRRYSGYLADDESLRGPQLRQGDPSDWRNILRPPSRCQFRDQFAATTASEFRAFSPDKGKRKQRSSSHGESSHLANEFSEFVDFLADEEVLESLQNIVEDAVRKLRRVTTEDGDPLFDIEEESGSSMDSRSWSFSCSSQSRYHTTSATSSSEDDWEACLTSRREPRLEGKMSLLDKYAARLPRLDERPREGVSGGFHAETFSERSGDSYYFRQEHFHIWAKLAESFTKLHPPHRDYFAKFRKQIPKQTMSVESLHKEITSVLKRPTPSSIPLYYPGNEPFSALDFLEENKILAALQCIINQAVLKVLEVTMADGISFVGAYDEQGHPLLPWASSMEESEEGEEEEELRSGSADSESGEDTSEEGDSKSEEGKEGEGGKKKKKKKKGKKKKDKGKEKEKEKEKDKEREKRKKAKGESVTPSPEEKGKPKYTPPVLPKSKRKSMGPEEAQRKPKYVPPPLPKTKPRPPPEEPPPKPKYVPPPLPKPRQKKDSTQGVAESKQPAVSRRIISPSDIKRARLQGKPLPKQAIIDFLIENAAKLILYKYNYETLLSEKLGFISVPVTKVLLEIMFGYKRVKGSGIRLSSQIDWSKVHDEIYAPRKPRPKTPKQKDKKKGKKKRVLWDLQKKSGEKKSVLFKSDMPTGKVVVMKSAVEKEVKSGILQKIESSSLQEGSQETDIFDIVAFGEGESEELSVEGEGLPDQFVSRRSITSEDSKTLLEAPDSEDQSPLDVTPKASSSQKLNIDPDGARESGTVLPEVGAPSQNSGEHLKKHSSSRRSSLSEEGSKTHLPKI</sequence>
<keyword evidence="3" id="KW-1185">Reference proteome</keyword>
<feature type="compositionally biased region" description="Basic and acidic residues" evidence="1">
    <location>
        <begin position="394"/>
        <end position="408"/>
    </location>
</feature>